<protein>
    <submittedName>
        <fullName evidence="1">Uncharacterized protein</fullName>
    </submittedName>
</protein>
<proteinExistence type="predicted"/>
<organism evidence="1">
    <name type="scientific">Bradyrhizobium quebecense</name>
    <dbReference type="NCBI Taxonomy" id="2748629"/>
    <lineage>
        <taxon>Bacteria</taxon>
        <taxon>Pseudomonadati</taxon>
        <taxon>Pseudomonadota</taxon>
        <taxon>Alphaproteobacteria</taxon>
        <taxon>Hyphomicrobiales</taxon>
        <taxon>Nitrobacteraceae</taxon>
        <taxon>Bradyrhizobium</taxon>
    </lineage>
</organism>
<gene>
    <name evidence="1" type="ORF">HU230_31265</name>
</gene>
<accession>A0A973WVX1</accession>
<comment type="caution">
    <text evidence="1">The sequence shown here is derived from an EMBL/GenBank/DDBJ whole genome shotgun (WGS) entry which is preliminary data.</text>
</comment>
<dbReference type="AlphaFoldDB" id="A0A973WVX1"/>
<name>A0A973WVX1_9BRAD</name>
<evidence type="ECO:0000313" key="1">
    <source>
        <dbReference type="EMBL" id="NVL10195.1"/>
    </source>
</evidence>
<dbReference type="EMBL" id="JABWSX010000001">
    <property type="protein sequence ID" value="NVL10195.1"/>
    <property type="molecule type" value="Genomic_DNA"/>
</dbReference>
<sequence length="235" mass="27145">MATATDTFLHERDELLKELGEVLVPQIALRLLRDGDVSTEGKTNDQIRADVTLFLREAIKKKTLNVSIAIDHAIELLPEARRLLRNGKNELSAVYFATYFEHSLNWLIFQICESKKINAATIKQVLRDTNMRAKCTWVMTLLGHKPFSKEKLRALEEIAEVRNAFIHYKWPLTELSEKESKAHGQILVKLRKAESLVRYLREFENDQLYKGRGRRLRKALKTSSSATTQPKNSKR</sequence>
<reference evidence="1" key="1">
    <citation type="submission" date="2020-06" db="EMBL/GenBank/DDBJ databases">
        <title>Whole Genome Sequence of Bradyrhizobium sp. Strain 66S1MB.</title>
        <authorList>
            <person name="Bromfield E."/>
            <person name="Cloutier S."/>
        </authorList>
    </citation>
    <scope>NUCLEOTIDE SEQUENCE</scope>
    <source>
        <strain evidence="1">66S1MB</strain>
    </source>
</reference>
<dbReference type="RefSeq" id="WP_176533500.1">
    <property type="nucleotide sequence ID" value="NZ_CP088022.1"/>
</dbReference>